<dbReference type="RefSeq" id="WP_142897898.1">
    <property type="nucleotide sequence ID" value="NZ_ML660057.1"/>
</dbReference>
<dbReference type="GO" id="GO:0003677">
    <property type="term" value="F:DNA binding"/>
    <property type="evidence" value="ECO:0007669"/>
    <property type="project" value="UniProtKB-KW"/>
</dbReference>
<reference evidence="5 6" key="1">
    <citation type="submission" date="2019-06" db="EMBL/GenBank/DDBJ databases">
        <title>Whole genome sequence for Rhodospirillaceae sp. R148.</title>
        <authorList>
            <person name="Wang G."/>
        </authorList>
    </citation>
    <scope>NUCLEOTIDE SEQUENCE [LARGE SCALE GENOMIC DNA]</scope>
    <source>
        <strain evidence="5 6">R148</strain>
    </source>
</reference>
<dbReference type="GO" id="GO:0003700">
    <property type="term" value="F:DNA-binding transcription factor activity"/>
    <property type="evidence" value="ECO:0007669"/>
    <property type="project" value="InterPro"/>
</dbReference>
<keyword evidence="3" id="KW-0804">Transcription</keyword>
<organism evidence="5 6">
    <name type="scientific">Denitrobaculum tricleocarpae</name>
    <dbReference type="NCBI Taxonomy" id="2591009"/>
    <lineage>
        <taxon>Bacteria</taxon>
        <taxon>Pseudomonadati</taxon>
        <taxon>Pseudomonadota</taxon>
        <taxon>Alphaproteobacteria</taxon>
        <taxon>Rhodospirillales</taxon>
        <taxon>Rhodospirillaceae</taxon>
        <taxon>Denitrobaculum</taxon>
    </lineage>
</organism>
<accession>A0A545TMV5</accession>
<dbReference type="SUPFAM" id="SSF46785">
    <property type="entry name" value="Winged helix' DNA-binding domain"/>
    <property type="match status" value="1"/>
</dbReference>
<dbReference type="PROSITE" id="PS01117">
    <property type="entry name" value="HTH_MARR_1"/>
    <property type="match status" value="1"/>
</dbReference>
<sequence>MPSIDLYDSLIYFTLMKKDDYINNLLAAAATTIATQIEDQIGDLGLPSTNAATALVTIRNHPDDSIDALRRVLSLTHSGAVRLIDSLEQDGLVERRRSDTDGRAVVLRLTANGQDSAEVIIGARERATRAIVKRLSKQQIAGLKPVLETILAVTTKDEESARRNCRLCDESACRPLGCPVEISAQEHRAKGP</sequence>
<evidence type="ECO:0000256" key="1">
    <source>
        <dbReference type="ARBA" id="ARBA00023015"/>
    </source>
</evidence>
<evidence type="ECO:0000313" key="6">
    <source>
        <dbReference type="Proteomes" id="UP000315252"/>
    </source>
</evidence>
<evidence type="ECO:0000313" key="5">
    <source>
        <dbReference type="EMBL" id="TQV78565.1"/>
    </source>
</evidence>
<dbReference type="PRINTS" id="PR00598">
    <property type="entry name" value="HTHMARR"/>
</dbReference>
<dbReference type="SMART" id="SM00347">
    <property type="entry name" value="HTH_MARR"/>
    <property type="match status" value="1"/>
</dbReference>
<keyword evidence="2" id="KW-0238">DNA-binding</keyword>
<dbReference type="PANTHER" id="PTHR33164">
    <property type="entry name" value="TRANSCRIPTIONAL REGULATOR, MARR FAMILY"/>
    <property type="match status" value="1"/>
</dbReference>
<comment type="caution">
    <text evidence="5">The sequence shown here is derived from an EMBL/GenBank/DDBJ whole genome shotgun (WGS) entry which is preliminary data.</text>
</comment>
<dbReference type="InterPro" id="IPR023187">
    <property type="entry name" value="Tscrpt_reg_MarR-type_CS"/>
</dbReference>
<dbReference type="AlphaFoldDB" id="A0A545TMV5"/>
<evidence type="ECO:0000256" key="3">
    <source>
        <dbReference type="ARBA" id="ARBA00023163"/>
    </source>
</evidence>
<name>A0A545TMV5_9PROT</name>
<dbReference type="InterPro" id="IPR000835">
    <property type="entry name" value="HTH_MarR-typ"/>
</dbReference>
<dbReference type="OrthoDB" id="7875071at2"/>
<dbReference type="InterPro" id="IPR036388">
    <property type="entry name" value="WH-like_DNA-bd_sf"/>
</dbReference>
<dbReference type="Proteomes" id="UP000315252">
    <property type="component" value="Unassembled WGS sequence"/>
</dbReference>
<evidence type="ECO:0000256" key="2">
    <source>
        <dbReference type="ARBA" id="ARBA00023125"/>
    </source>
</evidence>
<dbReference type="InterPro" id="IPR039422">
    <property type="entry name" value="MarR/SlyA-like"/>
</dbReference>
<proteinExistence type="predicted"/>
<keyword evidence="1" id="KW-0805">Transcription regulation</keyword>
<gene>
    <name evidence="5" type="ORF">FKG95_18580</name>
</gene>
<protein>
    <submittedName>
        <fullName evidence="5">MarR family transcriptional regulator</fullName>
    </submittedName>
</protein>
<dbReference type="PROSITE" id="PS50995">
    <property type="entry name" value="HTH_MARR_2"/>
    <property type="match status" value="1"/>
</dbReference>
<keyword evidence="6" id="KW-1185">Reference proteome</keyword>
<dbReference type="Gene3D" id="1.10.10.10">
    <property type="entry name" value="Winged helix-like DNA-binding domain superfamily/Winged helix DNA-binding domain"/>
    <property type="match status" value="1"/>
</dbReference>
<feature type="domain" description="HTH marR-type" evidence="4">
    <location>
        <begin position="19"/>
        <end position="152"/>
    </location>
</feature>
<dbReference type="PANTHER" id="PTHR33164:SF43">
    <property type="entry name" value="HTH-TYPE TRANSCRIPTIONAL REPRESSOR YETL"/>
    <property type="match status" value="1"/>
</dbReference>
<evidence type="ECO:0000259" key="4">
    <source>
        <dbReference type="PROSITE" id="PS50995"/>
    </source>
</evidence>
<dbReference type="EMBL" id="VHSH01000006">
    <property type="protein sequence ID" value="TQV78565.1"/>
    <property type="molecule type" value="Genomic_DNA"/>
</dbReference>
<dbReference type="InterPro" id="IPR036390">
    <property type="entry name" value="WH_DNA-bd_sf"/>
</dbReference>
<dbReference type="Pfam" id="PF12802">
    <property type="entry name" value="MarR_2"/>
    <property type="match status" value="1"/>
</dbReference>
<dbReference type="GO" id="GO:0006950">
    <property type="term" value="P:response to stress"/>
    <property type="evidence" value="ECO:0007669"/>
    <property type="project" value="TreeGrafter"/>
</dbReference>